<dbReference type="PANTHER" id="PTHR13935:SF63">
    <property type="entry name" value="BHLH DOMAIN-CONTAINING PROTEIN"/>
    <property type="match status" value="1"/>
</dbReference>
<name>A0AAD8P318_TARER</name>
<evidence type="ECO:0000313" key="7">
    <source>
        <dbReference type="Proteomes" id="UP001229421"/>
    </source>
</evidence>
<proteinExistence type="predicted"/>
<evidence type="ECO:0000256" key="3">
    <source>
        <dbReference type="ARBA" id="ARBA00023163"/>
    </source>
</evidence>
<dbReference type="InterPro" id="IPR036638">
    <property type="entry name" value="HLH_DNA-bd_sf"/>
</dbReference>
<dbReference type="SUPFAM" id="SSF47459">
    <property type="entry name" value="HLH, helix-loop-helix DNA-binding domain"/>
    <property type="match status" value="1"/>
</dbReference>
<dbReference type="PROSITE" id="PS50888">
    <property type="entry name" value="BHLH"/>
    <property type="match status" value="1"/>
</dbReference>
<dbReference type="AlphaFoldDB" id="A0AAD8P318"/>
<dbReference type="InterPro" id="IPR011598">
    <property type="entry name" value="bHLH_dom"/>
</dbReference>
<protein>
    <recommendedName>
        <fullName evidence="5">BHLH domain-containing protein</fullName>
    </recommendedName>
</protein>
<evidence type="ECO:0000256" key="4">
    <source>
        <dbReference type="ARBA" id="ARBA00023242"/>
    </source>
</evidence>
<gene>
    <name evidence="6" type="ORF">QVD17_12793</name>
</gene>
<keyword evidence="3" id="KW-0804">Transcription</keyword>
<comment type="subcellular location">
    <subcellularLocation>
        <location evidence="1">Nucleus</location>
    </subcellularLocation>
</comment>
<accession>A0AAD8P318</accession>
<dbReference type="Proteomes" id="UP001229421">
    <property type="component" value="Unassembled WGS sequence"/>
</dbReference>
<organism evidence="6 7">
    <name type="scientific">Tagetes erecta</name>
    <name type="common">African marigold</name>
    <dbReference type="NCBI Taxonomy" id="13708"/>
    <lineage>
        <taxon>Eukaryota</taxon>
        <taxon>Viridiplantae</taxon>
        <taxon>Streptophyta</taxon>
        <taxon>Embryophyta</taxon>
        <taxon>Tracheophyta</taxon>
        <taxon>Spermatophyta</taxon>
        <taxon>Magnoliopsida</taxon>
        <taxon>eudicotyledons</taxon>
        <taxon>Gunneridae</taxon>
        <taxon>Pentapetalae</taxon>
        <taxon>asterids</taxon>
        <taxon>campanulids</taxon>
        <taxon>Asterales</taxon>
        <taxon>Asteraceae</taxon>
        <taxon>Asteroideae</taxon>
        <taxon>Heliantheae alliance</taxon>
        <taxon>Tageteae</taxon>
        <taxon>Tagetes</taxon>
    </lineage>
</organism>
<dbReference type="GO" id="GO:0000977">
    <property type="term" value="F:RNA polymerase II transcription regulatory region sequence-specific DNA binding"/>
    <property type="evidence" value="ECO:0007669"/>
    <property type="project" value="TreeGrafter"/>
</dbReference>
<keyword evidence="2" id="KW-0805">Transcription regulation</keyword>
<dbReference type="GO" id="GO:0046983">
    <property type="term" value="F:protein dimerization activity"/>
    <property type="evidence" value="ECO:0007669"/>
    <property type="project" value="InterPro"/>
</dbReference>
<comment type="caution">
    <text evidence="6">The sequence shown here is derived from an EMBL/GenBank/DDBJ whole genome shotgun (WGS) entry which is preliminary data.</text>
</comment>
<keyword evidence="7" id="KW-1185">Reference proteome</keyword>
<evidence type="ECO:0000256" key="1">
    <source>
        <dbReference type="ARBA" id="ARBA00004123"/>
    </source>
</evidence>
<reference evidence="6" key="1">
    <citation type="journal article" date="2023" name="bioRxiv">
        <title>Improved chromosome-level genome assembly for marigold (Tagetes erecta).</title>
        <authorList>
            <person name="Jiang F."/>
            <person name="Yuan L."/>
            <person name="Wang S."/>
            <person name="Wang H."/>
            <person name="Xu D."/>
            <person name="Wang A."/>
            <person name="Fan W."/>
        </authorList>
    </citation>
    <scope>NUCLEOTIDE SEQUENCE</scope>
    <source>
        <strain evidence="6">WSJ</strain>
        <tissue evidence="6">Leaf</tissue>
    </source>
</reference>
<dbReference type="GO" id="GO:0090575">
    <property type="term" value="C:RNA polymerase II transcription regulator complex"/>
    <property type="evidence" value="ECO:0007669"/>
    <property type="project" value="TreeGrafter"/>
</dbReference>
<evidence type="ECO:0000256" key="2">
    <source>
        <dbReference type="ARBA" id="ARBA00023015"/>
    </source>
</evidence>
<dbReference type="Gene3D" id="4.10.280.10">
    <property type="entry name" value="Helix-loop-helix DNA-binding domain"/>
    <property type="match status" value="1"/>
</dbReference>
<keyword evidence="4" id="KW-0539">Nucleus</keyword>
<dbReference type="GO" id="GO:0000981">
    <property type="term" value="F:DNA-binding transcription factor activity, RNA polymerase II-specific"/>
    <property type="evidence" value="ECO:0007669"/>
    <property type="project" value="TreeGrafter"/>
</dbReference>
<dbReference type="Pfam" id="PF00010">
    <property type="entry name" value="HLH"/>
    <property type="match status" value="1"/>
</dbReference>
<sequence>MLERKVIEKNRRNKMKGLYSQLFTLIPDHFKSKETLEISERVYETITYIESLKANIEKIKNKKDAHGASTSQSLEIQIHEMSLDADVVLITGLKNQSHFYDVIRTLDHCGTDVMHANFSACGPSTFHVNRKKIEVMDMYRKLNRLLNGSLKAEELDVHALLCMEEEEEGNLDLWDFEICSDVWFRDC</sequence>
<evidence type="ECO:0000313" key="6">
    <source>
        <dbReference type="EMBL" id="KAK1430217.1"/>
    </source>
</evidence>
<dbReference type="PANTHER" id="PTHR13935">
    <property type="entry name" value="ACHAETE-SCUTE TRANSCRIPTION FACTOR-RELATED"/>
    <property type="match status" value="1"/>
</dbReference>
<dbReference type="InterPro" id="IPR015660">
    <property type="entry name" value="MASH1/Ascl1a-like"/>
</dbReference>
<dbReference type="EMBL" id="JAUHHV010000003">
    <property type="protein sequence ID" value="KAK1430217.1"/>
    <property type="molecule type" value="Genomic_DNA"/>
</dbReference>
<feature type="domain" description="BHLH" evidence="5">
    <location>
        <begin position="1"/>
        <end position="52"/>
    </location>
</feature>
<evidence type="ECO:0000259" key="5">
    <source>
        <dbReference type="PROSITE" id="PS50888"/>
    </source>
</evidence>